<dbReference type="PATRIC" id="fig|1122247.3.peg.1129"/>
<protein>
    <submittedName>
        <fullName evidence="3">Uncharacterized protein</fullName>
    </submittedName>
</protein>
<dbReference type="EMBL" id="AMRA01000028">
    <property type="protein sequence ID" value="EKF24800.1"/>
    <property type="molecule type" value="Genomic_DNA"/>
</dbReference>
<dbReference type="Proteomes" id="UP000006265">
    <property type="component" value="Unassembled WGS sequence"/>
</dbReference>
<accession>K5BC10</accession>
<dbReference type="PANTHER" id="PTHR34075:SF5">
    <property type="entry name" value="BLR3430 PROTEIN"/>
    <property type="match status" value="1"/>
</dbReference>
<dbReference type="eggNOG" id="COG1545">
    <property type="taxonomic scope" value="Bacteria"/>
</dbReference>
<dbReference type="InterPro" id="IPR002878">
    <property type="entry name" value="ChsH2_C"/>
</dbReference>
<evidence type="ECO:0000313" key="4">
    <source>
        <dbReference type="Proteomes" id="UP000006265"/>
    </source>
</evidence>
<feature type="domain" description="ChsH2 C-terminal OB-fold" evidence="1">
    <location>
        <begin position="49"/>
        <end position="115"/>
    </location>
</feature>
<evidence type="ECO:0000313" key="3">
    <source>
        <dbReference type="EMBL" id="EKF24800.1"/>
    </source>
</evidence>
<dbReference type="AlphaFoldDB" id="K5BC10"/>
<evidence type="ECO:0000259" key="1">
    <source>
        <dbReference type="Pfam" id="PF01796"/>
    </source>
</evidence>
<gene>
    <name evidence="3" type="ORF">C731_1172</name>
</gene>
<name>K5BC10_MYCHD</name>
<organism evidence="3 4">
    <name type="scientific">Mycolicibacterium hassiacum (strain DSM 44199 / CIP 105218 / JCM 12690 / 3849)</name>
    <name type="common">Mycobacterium hassiacum</name>
    <dbReference type="NCBI Taxonomy" id="1122247"/>
    <lineage>
        <taxon>Bacteria</taxon>
        <taxon>Bacillati</taxon>
        <taxon>Actinomycetota</taxon>
        <taxon>Actinomycetes</taxon>
        <taxon>Mycobacteriales</taxon>
        <taxon>Mycobacteriaceae</taxon>
        <taxon>Mycolicibacterium</taxon>
    </lineage>
</organism>
<dbReference type="RefSeq" id="WP_005625552.1">
    <property type="nucleotide sequence ID" value="NZ_AMRA01000028.1"/>
</dbReference>
<proteinExistence type="predicted"/>
<dbReference type="STRING" id="1122247.GCA_000379865_03038"/>
<keyword evidence="4" id="KW-1185">Reference proteome</keyword>
<dbReference type="Pfam" id="PF01796">
    <property type="entry name" value="OB_ChsH2_C"/>
    <property type="match status" value="1"/>
</dbReference>
<dbReference type="SUPFAM" id="SSF50249">
    <property type="entry name" value="Nucleic acid-binding proteins"/>
    <property type="match status" value="1"/>
</dbReference>
<reference evidence="3 4" key="1">
    <citation type="journal article" date="2012" name="J. Bacteriol.">
        <title>Genome sequence of Mycobacterium hassiacum DSM 44199, a rare source of heat-stable mycobacterial proteins.</title>
        <authorList>
            <person name="Tiago I."/>
            <person name="Maranha A."/>
            <person name="Mendes V."/>
            <person name="Alarico S."/>
            <person name="Moynihan P.J."/>
            <person name="Clarke A.J."/>
            <person name="Macedo-Ribeiro S."/>
            <person name="Pereira P.J."/>
            <person name="Empadinhas N."/>
        </authorList>
    </citation>
    <scope>NUCLEOTIDE SEQUENCE [LARGE SCALE GENOMIC DNA]</scope>
    <source>
        <strain evidence="4">DSM 44199 / CIP 105218 / JCM 12690 / 3849</strain>
    </source>
</reference>
<dbReference type="Gene3D" id="6.10.30.10">
    <property type="match status" value="1"/>
</dbReference>
<feature type="domain" description="ChsH2 rubredoxin-like zinc ribbon" evidence="2">
    <location>
        <begin position="16"/>
        <end position="44"/>
    </location>
</feature>
<dbReference type="InterPro" id="IPR052513">
    <property type="entry name" value="Thioester_dehydratase-like"/>
</dbReference>
<comment type="caution">
    <text evidence="3">The sequence shown here is derived from an EMBL/GenBank/DDBJ whole genome shotgun (WGS) entry which is preliminary data.</text>
</comment>
<dbReference type="Pfam" id="PF12172">
    <property type="entry name" value="zf-ChsH2"/>
    <property type="match status" value="1"/>
</dbReference>
<evidence type="ECO:0000259" key="2">
    <source>
        <dbReference type="Pfam" id="PF12172"/>
    </source>
</evidence>
<dbReference type="InterPro" id="IPR022002">
    <property type="entry name" value="ChsH2_Znr"/>
</dbReference>
<sequence>MSEVIDPHIMELVDGRPRLIGGRCDVCGEIDFPRQDFCRACGAARISAVRLAERGVLWSWTVQRFPPPSPPYVHAGSEFESFGVGYVELPGEVIVESRLTEADPDKLRIGMPMALTGLPIPAENGGTTLAFAFKPVDEGATR</sequence>
<dbReference type="PANTHER" id="PTHR34075">
    <property type="entry name" value="BLR3430 PROTEIN"/>
    <property type="match status" value="1"/>
</dbReference>
<dbReference type="InterPro" id="IPR012340">
    <property type="entry name" value="NA-bd_OB-fold"/>
</dbReference>